<feature type="region of interest" description="Disordered" evidence="1">
    <location>
        <begin position="50"/>
        <end position="96"/>
    </location>
</feature>
<dbReference type="EMBL" id="BAAAMU010000001">
    <property type="protein sequence ID" value="GAA1609513.1"/>
    <property type="molecule type" value="Genomic_DNA"/>
</dbReference>
<protein>
    <submittedName>
        <fullName evidence="2">Uncharacterized protein</fullName>
    </submittedName>
</protein>
<sequence>MSAGTASTITSVRSKTTGRLKNLGIRPIFRKIRAMRTVNTISHDFWVELGRFPPSAAPPDPRHSPSAAAPDPRHSRRAVAAVTSAPRRGQRVEGLA</sequence>
<dbReference type="Proteomes" id="UP001500064">
    <property type="component" value="Unassembled WGS sequence"/>
</dbReference>
<evidence type="ECO:0000313" key="2">
    <source>
        <dbReference type="EMBL" id="GAA1609513.1"/>
    </source>
</evidence>
<accession>A0ABN2EML8</accession>
<organism evidence="2 3">
    <name type="scientific">Nonomuraea maheshkhaliensis</name>
    <dbReference type="NCBI Taxonomy" id="419590"/>
    <lineage>
        <taxon>Bacteria</taxon>
        <taxon>Bacillati</taxon>
        <taxon>Actinomycetota</taxon>
        <taxon>Actinomycetes</taxon>
        <taxon>Streptosporangiales</taxon>
        <taxon>Streptosporangiaceae</taxon>
        <taxon>Nonomuraea</taxon>
    </lineage>
</organism>
<evidence type="ECO:0000256" key="1">
    <source>
        <dbReference type="SAM" id="MobiDB-lite"/>
    </source>
</evidence>
<proteinExistence type="predicted"/>
<name>A0ABN2EML8_9ACTN</name>
<reference evidence="2 3" key="1">
    <citation type="journal article" date="2019" name="Int. J. Syst. Evol. Microbiol.">
        <title>The Global Catalogue of Microorganisms (GCM) 10K type strain sequencing project: providing services to taxonomists for standard genome sequencing and annotation.</title>
        <authorList>
            <consortium name="The Broad Institute Genomics Platform"/>
            <consortium name="The Broad Institute Genome Sequencing Center for Infectious Disease"/>
            <person name="Wu L."/>
            <person name="Ma J."/>
        </authorList>
    </citation>
    <scope>NUCLEOTIDE SEQUENCE [LARGE SCALE GENOMIC DNA]</scope>
    <source>
        <strain evidence="2 3">JCM 13929</strain>
    </source>
</reference>
<gene>
    <name evidence="2" type="ORF">GCM10009733_002200</name>
</gene>
<keyword evidence="3" id="KW-1185">Reference proteome</keyword>
<evidence type="ECO:0000313" key="3">
    <source>
        <dbReference type="Proteomes" id="UP001500064"/>
    </source>
</evidence>
<comment type="caution">
    <text evidence="2">The sequence shown here is derived from an EMBL/GenBank/DDBJ whole genome shotgun (WGS) entry which is preliminary data.</text>
</comment>